<reference evidence="3" key="1">
    <citation type="submission" date="2016-07" db="EMBL/GenBank/DDBJ databases">
        <title>Comparative genomics of the Campylobacter concisus group.</title>
        <authorList>
            <person name="Miller W.G."/>
            <person name="Yee E."/>
            <person name="Chapman M.H."/>
            <person name="Huynh S."/>
            <person name="Bono J.L."/>
            <person name="On S.L.W."/>
            <person name="StLeger J."/>
            <person name="Foster G."/>
            <person name="Parker C.T."/>
        </authorList>
    </citation>
    <scope>NUCLEOTIDE SEQUENCE</scope>
    <source>
        <strain evidence="3">525.92</strain>
    </source>
</reference>
<evidence type="ECO:0000313" key="4">
    <source>
        <dbReference type="Proteomes" id="UP000006380"/>
    </source>
</evidence>
<keyword evidence="4" id="KW-1185">Reference proteome</keyword>
<proteinExistence type="predicted"/>
<dbReference type="RefSeq" id="WP_011991824.1">
    <property type="nucleotide sequence ID" value="NC_009715.2"/>
</dbReference>
<protein>
    <submittedName>
        <fullName evidence="3">Thioredoxin-related protein, SoxW family</fullName>
    </submittedName>
</protein>
<dbReference type="Proteomes" id="UP000006380">
    <property type="component" value="Chromosome"/>
</dbReference>
<dbReference type="HOGENOM" id="CLU_1692240_0_0_7"/>
<dbReference type="InterPro" id="IPR036249">
    <property type="entry name" value="Thioredoxin-like_sf"/>
</dbReference>
<organism evidence="3 4">
    <name type="scientific">Campylobacter curvus (strain 525.92)</name>
    <dbReference type="NCBI Taxonomy" id="360105"/>
    <lineage>
        <taxon>Bacteria</taxon>
        <taxon>Pseudomonadati</taxon>
        <taxon>Campylobacterota</taxon>
        <taxon>Epsilonproteobacteria</taxon>
        <taxon>Campylobacterales</taxon>
        <taxon>Campylobacteraceae</taxon>
        <taxon>Campylobacter</taxon>
    </lineage>
</organism>
<feature type="signal peptide" evidence="1">
    <location>
        <begin position="1"/>
        <end position="19"/>
    </location>
</feature>
<evidence type="ECO:0000256" key="1">
    <source>
        <dbReference type="SAM" id="SignalP"/>
    </source>
</evidence>
<dbReference type="InterPro" id="IPR012336">
    <property type="entry name" value="Thioredoxin-like_fold"/>
</dbReference>
<dbReference type="OrthoDB" id="5366120at2"/>
<dbReference type="SUPFAM" id="SSF52833">
    <property type="entry name" value="Thioredoxin-like"/>
    <property type="match status" value="1"/>
</dbReference>
<keyword evidence="1" id="KW-0732">Signal</keyword>
<dbReference type="KEGG" id="ccv:CCV52592_1809"/>
<dbReference type="EMBL" id="CP000767">
    <property type="protein sequence ID" value="EAT99868.1"/>
    <property type="molecule type" value="Genomic_DNA"/>
</dbReference>
<dbReference type="AlphaFoldDB" id="A7GWL1"/>
<sequence length="155" mass="17884">MRALALFLASLCLAFCADMQNLTRLAADGKGMVLIFESKDCGYCEILKNDFEKDERLLNLVGDFNIYRIDINEDKSYIFANDKRAKSTKELKYYLYVNSAPCVMIFDKDYNKIFAFQGYADPQQMSVFMKFAKGLNEGKYKASQWQKFLSENGVM</sequence>
<gene>
    <name evidence="3" type="ORF">CCV52592_1809</name>
</gene>
<dbReference type="Gene3D" id="3.40.30.10">
    <property type="entry name" value="Glutaredoxin"/>
    <property type="match status" value="1"/>
</dbReference>
<evidence type="ECO:0000259" key="2">
    <source>
        <dbReference type="Pfam" id="PF13098"/>
    </source>
</evidence>
<feature type="domain" description="Thioredoxin-like fold" evidence="2">
    <location>
        <begin position="27"/>
        <end position="126"/>
    </location>
</feature>
<dbReference type="STRING" id="360105.CCV52592_1809"/>
<evidence type="ECO:0000313" key="3">
    <source>
        <dbReference type="EMBL" id="EAT99868.1"/>
    </source>
</evidence>
<feature type="chain" id="PRO_5002706875" evidence="1">
    <location>
        <begin position="20"/>
        <end position="155"/>
    </location>
</feature>
<dbReference type="Pfam" id="PF13098">
    <property type="entry name" value="Thioredoxin_2"/>
    <property type="match status" value="1"/>
</dbReference>
<accession>A7GWL1</accession>
<name>A7GWL1_CAMC5</name>